<feature type="domain" description="C2H2-type" evidence="6">
    <location>
        <begin position="140"/>
        <end position="167"/>
    </location>
</feature>
<protein>
    <recommendedName>
        <fullName evidence="6">C2H2-type domain-containing protein</fullName>
    </recommendedName>
</protein>
<evidence type="ECO:0000256" key="5">
    <source>
        <dbReference type="PROSITE-ProRule" id="PRU00042"/>
    </source>
</evidence>
<dbReference type="PROSITE" id="PS00028">
    <property type="entry name" value="ZINC_FINGER_C2H2_1"/>
    <property type="match status" value="8"/>
</dbReference>
<dbReference type="EnsemblMetazoa" id="XM_019905083.1">
    <property type="protein sequence ID" value="XP_019760642.1"/>
    <property type="gene ID" value="LOC109538043"/>
</dbReference>
<evidence type="ECO:0000256" key="4">
    <source>
        <dbReference type="ARBA" id="ARBA00022833"/>
    </source>
</evidence>
<evidence type="ECO:0000256" key="1">
    <source>
        <dbReference type="ARBA" id="ARBA00022723"/>
    </source>
</evidence>
<dbReference type="FunFam" id="3.30.160.60:FF:001049">
    <property type="entry name" value="zinc finger protein 319"/>
    <property type="match status" value="1"/>
</dbReference>
<dbReference type="Pfam" id="PF00096">
    <property type="entry name" value="zf-C2H2"/>
    <property type="match status" value="5"/>
</dbReference>
<dbReference type="GO" id="GO:0008270">
    <property type="term" value="F:zinc ion binding"/>
    <property type="evidence" value="ECO:0007669"/>
    <property type="project" value="UniProtKB-KW"/>
</dbReference>
<dbReference type="GO" id="GO:0032502">
    <property type="term" value="P:developmental process"/>
    <property type="evidence" value="ECO:0007669"/>
    <property type="project" value="UniProtKB-ARBA"/>
</dbReference>
<proteinExistence type="predicted"/>
<feature type="domain" description="C2H2-type" evidence="6">
    <location>
        <begin position="265"/>
        <end position="292"/>
    </location>
</feature>
<evidence type="ECO:0000259" key="6">
    <source>
        <dbReference type="PROSITE" id="PS50157"/>
    </source>
</evidence>
<dbReference type="AlphaFoldDB" id="A0AAR5PIC8"/>
<feature type="domain" description="C2H2-type" evidence="6">
    <location>
        <begin position="293"/>
        <end position="320"/>
    </location>
</feature>
<dbReference type="SUPFAM" id="SSF57667">
    <property type="entry name" value="beta-beta-alpha zinc fingers"/>
    <property type="match status" value="5"/>
</dbReference>
<dbReference type="SMART" id="SM00355">
    <property type="entry name" value="ZnF_C2H2"/>
    <property type="match status" value="11"/>
</dbReference>
<organism evidence="7 8">
    <name type="scientific">Dendroctonus ponderosae</name>
    <name type="common">Mountain pine beetle</name>
    <dbReference type="NCBI Taxonomy" id="77166"/>
    <lineage>
        <taxon>Eukaryota</taxon>
        <taxon>Metazoa</taxon>
        <taxon>Ecdysozoa</taxon>
        <taxon>Arthropoda</taxon>
        <taxon>Hexapoda</taxon>
        <taxon>Insecta</taxon>
        <taxon>Pterygota</taxon>
        <taxon>Neoptera</taxon>
        <taxon>Endopterygota</taxon>
        <taxon>Coleoptera</taxon>
        <taxon>Polyphaga</taxon>
        <taxon>Cucujiformia</taxon>
        <taxon>Curculionidae</taxon>
        <taxon>Scolytinae</taxon>
        <taxon>Dendroctonus</taxon>
    </lineage>
</organism>
<dbReference type="Proteomes" id="UP000019118">
    <property type="component" value="Unassembled WGS sequence"/>
</dbReference>
<keyword evidence="4" id="KW-0862">Zinc</keyword>
<reference evidence="7" key="2">
    <citation type="submission" date="2024-08" db="UniProtKB">
        <authorList>
            <consortium name="EnsemblMetazoa"/>
        </authorList>
    </citation>
    <scope>IDENTIFICATION</scope>
</reference>
<reference evidence="8" key="1">
    <citation type="journal article" date="2013" name="Genome Biol.">
        <title>Draft genome of the mountain pine beetle, Dendroctonus ponderosae Hopkins, a major forest pest.</title>
        <authorList>
            <person name="Keeling C.I."/>
            <person name="Yuen M.M."/>
            <person name="Liao N.Y."/>
            <person name="Docking T.R."/>
            <person name="Chan S.K."/>
            <person name="Taylor G.A."/>
            <person name="Palmquist D.L."/>
            <person name="Jackman S.D."/>
            <person name="Nguyen A."/>
            <person name="Li M."/>
            <person name="Henderson H."/>
            <person name="Janes J.K."/>
            <person name="Zhao Y."/>
            <person name="Pandoh P."/>
            <person name="Moore R."/>
            <person name="Sperling F.A."/>
            <person name="Huber D.P."/>
            <person name="Birol I."/>
            <person name="Jones S.J."/>
            <person name="Bohlmann J."/>
        </authorList>
    </citation>
    <scope>NUCLEOTIDE SEQUENCE</scope>
</reference>
<dbReference type="FunFam" id="3.30.160.60:FF:000688">
    <property type="entry name" value="zinc finger protein 197 isoform X1"/>
    <property type="match status" value="1"/>
</dbReference>
<dbReference type="PANTHER" id="PTHR24379:SF127">
    <property type="entry name" value="BLOODY FINGERS-RELATED"/>
    <property type="match status" value="1"/>
</dbReference>
<dbReference type="PROSITE" id="PS50157">
    <property type="entry name" value="ZINC_FINGER_C2H2_2"/>
    <property type="match status" value="7"/>
</dbReference>
<accession>A0AAR5PIC8</accession>
<feature type="domain" description="C2H2-type" evidence="6">
    <location>
        <begin position="16"/>
        <end position="43"/>
    </location>
</feature>
<dbReference type="InterPro" id="IPR036236">
    <property type="entry name" value="Znf_C2H2_sf"/>
</dbReference>
<evidence type="ECO:0000313" key="8">
    <source>
        <dbReference type="Proteomes" id="UP000019118"/>
    </source>
</evidence>
<dbReference type="Gene3D" id="3.30.160.60">
    <property type="entry name" value="Classic Zinc Finger"/>
    <property type="match status" value="7"/>
</dbReference>
<keyword evidence="3 5" id="KW-0863">Zinc-finger</keyword>
<keyword evidence="1" id="KW-0479">Metal-binding</keyword>
<evidence type="ECO:0000256" key="2">
    <source>
        <dbReference type="ARBA" id="ARBA00022737"/>
    </source>
</evidence>
<evidence type="ECO:0000256" key="3">
    <source>
        <dbReference type="ARBA" id="ARBA00022771"/>
    </source>
</evidence>
<feature type="domain" description="C2H2-type" evidence="6">
    <location>
        <begin position="58"/>
        <end position="85"/>
    </location>
</feature>
<evidence type="ECO:0000313" key="7">
    <source>
        <dbReference type="EnsemblMetazoa" id="XP_019760642.1"/>
    </source>
</evidence>
<dbReference type="GO" id="GO:0030674">
    <property type="term" value="F:protein-macromolecule adaptor activity"/>
    <property type="evidence" value="ECO:0007669"/>
    <property type="project" value="UniProtKB-ARBA"/>
</dbReference>
<keyword evidence="8" id="KW-1185">Reference proteome</keyword>
<dbReference type="FunFam" id="3.30.160.60:FF:000478">
    <property type="entry name" value="Zinc finger protein 133"/>
    <property type="match status" value="1"/>
</dbReference>
<keyword evidence="2" id="KW-0677">Repeat</keyword>
<dbReference type="Pfam" id="PF13912">
    <property type="entry name" value="zf-C2H2_6"/>
    <property type="match status" value="1"/>
</dbReference>
<dbReference type="PANTHER" id="PTHR24379">
    <property type="entry name" value="KRAB AND ZINC FINGER DOMAIN-CONTAINING"/>
    <property type="match status" value="1"/>
</dbReference>
<feature type="domain" description="C2H2-type" evidence="6">
    <location>
        <begin position="237"/>
        <end position="264"/>
    </location>
</feature>
<feature type="domain" description="C2H2-type" evidence="6">
    <location>
        <begin position="321"/>
        <end position="352"/>
    </location>
</feature>
<sequence length="380" mass="44330">MKNFEAPKRRPYRVPRECSKCSKTFLTVKELKMHQKQHGSLEPDEEHTYQHDEESDLYICQTCSAEFQFSSEAEKHITVHKQQNFACLRCTGKFKSLRALFCHMENHPEANKIPCPMCSFKADTTKKLLSHLTSSHMDTNVCQKCEKTFNNRANFRKHMLRHDETKKTTCIVCKNMYFGAKALLRHQICMHKADILNDPSLLWCNTCRMEFKTLNLLKYHIDKAHIKKQTKTVEKKCLCDICGQGFKDSDNLKKHKISHTEHRPFECKECGKAFKHKYVLTYHERIHTGERPYTCGYCAKNFRQWTPYKVHLRGHTGEKPYVCKLCSKGFTTNQGLKLHIKSCFNTSDNEAPVFHSNISNGLLKAEDLCEGRHKNTSLIQ</sequence>
<name>A0AAR5PIC8_DENPD</name>
<dbReference type="InterPro" id="IPR013087">
    <property type="entry name" value="Znf_C2H2_type"/>
</dbReference>